<gene>
    <name evidence="1" type="ORF">SAMN04489723_101163</name>
</gene>
<reference evidence="1 2" key="1">
    <citation type="submission" date="2016-10" db="EMBL/GenBank/DDBJ databases">
        <authorList>
            <person name="de Groot N.N."/>
        </authorList>
    </citation>
    <scope>NUCLEOTIDE SEQUENCE [LARGE SCALE GENOMIC DNA]</scope>
    <source>
        <strain evidence="1 2">DSM 23399</strain>
    </source>
</reference>
<evidence type="ECO:0000313" key="1">
    <source>
        <dbReference type="EMBL" id="SFA74955.1"/>
    </source>
</evidence>
<protein>
    <submittedName>
        <fullName evidence="1">Uncharacterized protein</fullName>
    </submittedName>
</protein>
<name>A0A1I0VF11_9BACT</name>
<accession>A0A1I0VF11</accession>
<sequence>MLFYTPNISFFMESLTQLLDACTYPEKLQLVEYAKIKNPSGGKKLMLMKLFVHHPGLSDSEYSQKIYKKPECPAYFQLKKRVKDEFEELFILLKPVCTKRETQLHIECSELLLKSQLILARGIRSEGAKLLERGLKMAVKHSFHDLVLTIYSTAIRFELCEVLNNNDLPELEIVIKSHLQLLIKKNYHKSDDQTQSKNQHLKTMIRKLNYSRNSWSRLNDIKKSIKHHEYENALFLVTEAESECNYATEAKTRDELLLAKMSILLAKREFPELLEECIDLGDTSKYSQENKLNHSMKHWYALFNLNKIAEAHQLLRKYIMKIAPDQNPKWAYMEAYIYFKQRALTPALKQIHACQKDLKGVHSYYLGSKMLELMILFDQNDQDWLEYKIENFRKLISRDKFKSNSRITNAFQLFSKLQKSLYKPKTIDLSQDLLLLNLQSEKADLKWSPDSFELIRYDTWISSILIKHNT</sequence>
<keyword evidence="2" id="KW-1185">Reference proteome</keyword>
<dbReference type="STRING" id="237018.SAMN04489723_101163"/>
<dbReference type="Proteomes" id="UP000198790">
    <property type="component" value="Unassembled WGS sequence"/>
</dbReference>
<dbReference type="AlphaFoldDB" id="A0A1I0VF11"/>
<organism evidence="1 2">
    <name type="scientific">Algoriphagus aquimarinus</name>
    <dbReference type="NCBI Taxonomy" id="237018"/>
    <lineage>
        <taxon>Bacteria</taxon>
        <taxon>Pseudomonadati</taxon>
        <taxon>Bacteroidota</taxon>
        <taxon>Cytophagia</taxon>
        <taxon>Cytophagales</taxon>
        <taxon>Cyclobacteriaceae</taxon>
        <taxon>Algoriphagus</taxon>
    </lineage>
</organism>
<proteinExistence type="predicted"/>
<dbReference type="EMBL" id="FOKK01000001">
    <property type="protein sequence ID" value="SFA74955.1"/>
    <property type="molecule type" value="Genomic_DNA"/>
</dbReference>
<evidence type="ECO:0000313" key="2">
    <source>
        <dbReference type="Proteomes" id="UP000198790"/>
    </source>
</evidence>